<dbReference type="InterPro" id="IPR008250">
    <property type="entry name" value="ATPase_P-typ_transduc_dom_A_sf"/>
</dbReference>
<gene>
    <name evidence="12" type="ORF">M427DRAFT_93562</name>
</gene>
<dbReference type="InterPro" id="IPR059000">
    <property type="entry name" value="ATPase_P-type_domA"/>
</dbReference>
<dbReference type="SFLD" id="SFLDS00003">
    <property type="entry name" value="Haloacid_Dehalogenase"/>
    <property type="match status" value="1"/>
</dbReference>
<dbReference type="InterPro" id="IPR018303">
    <property type="entry name" value="ATPase_P-typ_P_site"/>
</dbReference>
<evidence type="ECO:0000256" key="4">
    <source>
        <dbReference type="ARBA" id="ARBA00022741"/>
    </source>
</evidence>
<dbReference type="Pfam" id="PF13246">
    <property type="entry name" value="Cation_ATPase"/>
    <property type="match status" value="1"/>
</dbReference>
<dbReference type="GO" id="GO:0030007">
    <property type="term" value="P:intracellular potassium ion homeostasis"/>
    <property type="evidence" value="ECO:0007669"/>
    <property type="project" value="TreeGrafter"/>
</dbReference>
<dbReference type="STRING" id="1344416.A0A139AWN6"/>
<dbReference type="SMART" id="SM00831">
    <property type="entry name" value="Cation_ATPase_N"/>
    <property type="match status" value="1"/>
</dbReference>
<feature type="transmembrane region" description="Helical" evidence="10">
    <location>
        <begin position="1013"/>
        <end position="1030"/>
    </location>
</feature>
<dbReference type="PRINTS" id="PR00119">
    <property type="entry name" value="CATATPASE"/>
</dbReference>
<evidence type="ECO:0000256" key="5">
    <source>
        <dbReference type="ARBA" id="ARBA00022840"/>
    </source>
</evidence>
<organism evidence="12 13">
    <name type="scientific">Gonapodya prolifera (strain JEL478)</name>
    <name type="common">Monoblepharis prolifera</name>
    <dbReference type="NCBI Taxonomy" id="1344416"/>
    <lineage>
        <taxon>Eukaryota</taxon>
        <taxon>Fungi</taxon>
        <taxon>Fungi incertae sedis</taxon>
        <taxon>Chytridiomycota</taxon>
        <taxon>Chytridiomycota incertae sedis</taxon>
        <taxon>Monoblepharidomycetes</taxon>
        <taxon>Monoblepharidales</taxon>
        <taxon>Gonapodyaceae</taxon>
        <taxon>Gonapodya</taxon>
    </lineage>
</organism>
<keyword evidence="5" id="KW-0067">ATP-binding</keyword>
<dbReference type="PRINTS" id="PR00121">
    <property type="entry name" value="NAKATPASE"/>
</dbReference>
<dbReference type="InterPro" id="IPR001757">
    <property type="entry name" value="P_typ_ATPase"/>
</dbReference>
<dbReference type="NCBIfam" id="TIGR01494">
    <property type="entry name" value="ATPase_P-type"/>
    <property type="match status" value="2"/>
</dbReference>
<keyword evidence="4" id="KW-0547">Nucleotide-binding</keyword>
<dbReference type="Pfam" id="PF00689">
    <property type="entry name" value="Cation_ATPase_C"/>
    <property type="match status" value="1"/>
</dbReference>
<evidence type="ECO:0000256" key="8">
    <source>
        <dbReference type="ARBA" id="ARBA00023136"/>
    </source>
</evidence>
<dbReference type="GO" id="GO:1990573">
    <property type="term" value="P:potassium ion import across plasma membrane"/>
    <property type="evidence" value="ECO:0007669"/>
    <property type="project" value="TreeGrafter"/>
</dbReference>
<dbReference type="Gene3D" id="2.70.150.10">
    <property type="entry name" value="Calcium-transporting ATPase, cytoplasmic transduction domain A"/>
    <property type="match status" value="1"/>
</dbReference>
<keyword evidence="8 10" id="KW-0472">Membrane</keyword>
<feature type="transmembrane region" description="Helical" evidence="10">
    <location>
        <begin position="283"/>
        <end position="305"/>
    </location>
</feature>
<dbReference type="SFLD" id="SFLDF00027">
    <property type="entry name" value="p-type_atpase"/>
    <property type="match status" value="1"/>
</dbReference>
<dbReference type="InterPro" id="IPR050510">
    <property type="entry name" value="Cation_transp_ATPase_P-type"/>
</dbReference>
<dbReference type="GO" id="GO:0006883">
    <property type="term" value="P:intracellular sodium ion homeostasis"/>
    <property type="evidence" value="ECO:0007669"/>
    <property type="project" value="TreeGrafter"/>
</dbReference>
<dbReference type="InterPro" id="IPR006068">
    <property type="entry name" value="ATPase_P-typ_cation-transptr_C"/>
</dbReference>
<keyword evidence="7 10" id="KW-1133">Transmembrane helix</keyword>
<evidence type="ECO:0000256" key="7">
    <source>
        <dbReference type="ARBA" id="ARBA00022989"/>
    </source>
</evidence>
<dbReference type="InterPro" id="IPR023298">
    <property type="entry name" value="ATPase_P-typ_TM_dom_sf"/>
</dbReference>
<dbReference type="SUPFAM" id="SSF81665">
    <property type="entry name" value="Calcium ATPase, transmembrane domain M"/>
    <property type="match status" value="2"/>
</dbReference>
<dbReference type="SFLD" id="SFLDG00002">
    <property type="entry name" value="C1.7:_P-type_atpase_like"/>
    <property type="match status" value="1"/>
</dbReference>
<evidence type="ECO:0000313" key="12">
    <source>
        <dbReference type="EMBL" id="KXS21130.1"/>
    </source>
</evidence>
<dbReference type="SUPFAM" id="SSF81653">
    <property type="entry name" value="Calcium ATPase, transduction domain A"/>
    <property type="match status" value="1"/>
</dbReference>
<dbReference type="GO" id="GO:0005886">
    <property type="term" value="C:plasma membrane"/>
    <property type="evidence" value="ECO:0007669"/>
    <property type="project" value="UniProtKB-SubCell"/>
</dbReference>
<dbReference type="Gene3D" id="1.20.1110.10">
    <property type="entry name" value="Calcium-transporting ATPase, transmembrane domain"/>
    <property type="match status" value="2"/>
</dbReference>
<dbReference type="InterPro" id="IPR004014">
    <property type="entry name" value="ATPase_P-typ_cation-transptr_N"/>
</dbReference>
<dbReference type="OMA" id="PGMREMV"/>
<dbReference type="PANTHER" id="PTHR43294">
    <property type="entry name" value="SODIUM/POTASSIUM-TRANSPORTING ATPASE SUBUNIT ALPHA"/>
    <property type="match status" value="1"/>
</dbReference>
<dbReference type="OrthoDB" id="158672at2759"/>
<evidence type="ECO:0000256" key="9">
    <source>
        <dbReference type="SAM" id="MobiDB-lite"/>
    </source>
</evidence>
<dbReference type="InterPro" id="IPR023214">
    <property type="entry name" value="HAD_sf"/>
</dbReference>
<dbReference type="SUPFAM" id="SSF81660">
    <property type="entry name" value="Metal cation-transporting ATPase, ATP-binding domain N"/>
    <property type="match status" value="1"/>
</dbReference>
<keyword evidence="3 10" id="KW-0812">Transmembrane</keyword>
<dbReference type="Gene3D" id="3.40.50.1000">
    <property type="entry name" value="HAD superfamily/HAD-like"/>
    <property type="match status" value="1"/>
</dbReference>
<dbReference type="InterPro" id="IPR036412">
    <property type="entry name" value="HAD-like_sf"/>
</dbReference>
<feature type="region of interest" description="Disordered" evidence="9">
    <location>
        <begin position="1"/>
        <end position="32"/>
    </location>
</feature>
<dbReference type="FunFam" id="3.40.50.1000:FF:000083">
    <property type="entry name" value="Sodium/potassium-transporting ATPase subunit alpha"/>
    <property type="match status" value="1"/>
</dbReference>
<evidence type="ECO:0000256" key="6">
    <source>
        <dbReference type="ARBA" id="ARBA00022967"/>
    </source>
</evidence>
<evidence type="ECO:0000256" key="1">
    <source>
        <dbReference type="ARBA" id="ARBA00004651"/>
    </source>
</evidence>
<dbReference type="Pfam" id="PF00690">
    <property type="entry name" value="Cation_ATPase_N"/>
    <property type="match status" value="1"/>
</dbReference>
<dbReference type="Pfam" id="PF00122">
    <property type="entry name" value="E1-E2_ATPase"/>
    <property type="match status" value="1"/>
</dbReference>
<feature type="transmembrane region" description="Helical" evidence="10">
    <location>
        <begin position="95"/>
        <end position="114"/>
    </location>
</feature>
<feature type="transmembrane region" description="Helical" evidence="10">
    <location>
        <begin position="126"/>
        <end position="144"/>
    </location>
</feature>
<dbReference type="InterPro" id="IPR023299">
    <property type="entry name" value="ATPase_P-typ_cyto_dom_N"/>
</dbReference>
<feature type="transmembrane region" description="Helical" evidence="10">
    <location>
        <begin position="311"/>
        <end position="340"/>
    </location>
</feature>
<dbReference type="GO" id="GO:1902600">
    <property type="term" value="P:proton transmembrane transport"/>
    <property type="evidence" value="ECO:0007669"/>
    <property type="project" value="TreeGrafter"/>
</dbReference>
<evidence type="ECO:0000313" key="13">
    <source>
        <dbReference type="Proteomes" id="UP000070544"/>
    </source>
</evidence>
<dbReference type="GO" id="GO:0005524">
    <property type="term" value="F:ATP binding"/>
    <property type="evidence" value="ECO:0007669"/>
    <property type="project" value="UniProtKB-KW"/>
</dbReference>
<feature type="transmembrane region" description="Helical" evidence="10">
    <location>
        <begin position="907"/>
        <end position="926"/>
    </location>
</feature>
<keyword evidence="13" id="KW-1185">Reference proteome</keyword>
<reference evidence="12 13" key="1">
    <citation type="journal article" date="2015" name="Genome Biol. Evol.">
        <title>Phylogenomic analyses indicate that early fungi evolved digesting cell walls of algal ancestors of land plants.</title>
        <authorList>
            <person name="Chang Y."/>
            <person name="Wang S."/>
            <person name="Sekimoto S."/>
            <person name="Aerts A.L."/>
            <person name="Choi C."/>
            <person name="Clum A."/>
            <person name="LaButti K.M."/>
            <person name="Lindquist E.A."/>
            <person name="Yee Ngan C."/>
            <person name="Ohm R.A."/>
            <person name="Salamov A.A."/>
            <person name="Grigoriev I.V."/>
            <person name="Spatafora J.W."/>
            <person name="Berbee M.L."/>
        </authorList>
    </citation>
    <scope>NUCLEOTIDE SEQUENCE [LARGE SCALE GENOMIC DNA]</scope>
    <source>
        <strain evidence="12 13">JEL478</strain>
    </source>
</reference>
<accession>A0A139AWN6</accession>
<dbReference type="PANTHER" id="PTHR43294:SF21">
    <property type="entry name" value="CATION TRANSPORTING ATPASE"/>
    <property type="match status" value="1"/>
</dbReference>
<evidence type="ECO:0000256" key="2">
    <source>
        <dbReference type="ARBA" id="ARBA00022475"/>
    </source>
</evidence>
<dbReference type="PROSITE" id="PS00154">
    <property type="entry name" value="ATPASE_E1_E2"/>
    <property type="match status" value="1"/>
</dbReference>
<dbReference type="SUPFAM" id="SSF56784">
    <property type="entry name" value="HAD-like"/>
    <property type="match status" value="1"/>
</dbReference>
<keyword evidence="2" id="KW-1003">Cell membrane</keyword>
<feature type="domain" description="Cation-transporting P-type ATPase N-terminal" evidence="11">
    <location>
        <begin position="34"/>
        <end position="115"/>
    </location>
</feature>
<dbReference type="GO" id="GO:0036376">
    <property type="term" value="P:sodium ion export across plasma membrane"/>
    <property type="evidence" value="ECO:0007669"/>
    <property type="project" value="TreeGrafter"/>
</dbReference>
<dbReference type="Gene3D" id="3.40.1110.10">
    <property type="entry name" value="Calcium-transporting ATPase, cytoplasmic domain N"/>
    <property type="match status" value="1"/>
</dbReference>
<name>A0A139AWN6_GONPJ</name>
<dbReference type="Proteomes" id="UP000070544">
    <property type="component" value="Unassembled WGS sequence"/>
</dbReference>
<dbReference type="GO" id="GO:0016887">
    <property type="term" value="F:ATP hydrolysis activity"/>
    <property type="evidence" value="ECO:0007669"/>
    <property type="project" value="InterPro"/>
</dbReference>
<feature type="transmembrane region" description="Helical" evidence="10">
    <location>
        <begin position="1042"/>
        <end position="1065"/>
    </location>
</feature>
<sequence>MPEPKRHQPPPAVSNVESKPEEPKPAPAKQLDVTEHLMTLEELEAKYQTKFDAAKPANSLGLSAEEAAKRLAENGPNMLTPPPRRPGWLKFLDKLRGLFNLIMLFAGVVTYILYGIDTVNNSSNVYIGGILIAVAFLNSFIEYYQEAKSQAILESFLNLIPSRSTAVRGGVQAPMSAVELVAGDVVYLRLGDKVPADCVIVAATDLKVDNSSLTGESEPQERTKRNTNENPLEATNLVFNGTLCVNGDGYGIVVRTGDNTVIGQIAKLTTTEKKNESPLSEEITLFVYKIASVAFVTAVIFFIIGKVVTNLSWAAAVTFAIGTFVAWVPQGLPATVTMLLSIAAKRMASRNVLVKDLQGVETLGAITLLATDKTGTLTRNQMTVSYLWTGLDLYTAQVGGTAQGSVMDPAKPGVMDFLYTSALCTKAKFDRIDVPVNQRWVFGDATEAGLLRCAATRLPDADDALNQFPKVFEVPFNSENKWAMTINKKSHSKGALTLFLKGAPERVLRLCDKIFDGKDAIPLEEAHKKKFDETYKFMASKGHRVLAFAKLDLPGDQFPENFEFVKDPPNYPNKGLVFQGLVSLEDPPKHGVREAIGHCREAGVQVMMVTGDHPLTAEAIGRKINLMVQDTKEMVAAKSGRPIDQIGDDEYDAIVIHGEQIDSLSEKDWENIFSKEEIIFARTSPKHKLQIVKHAQSRGHIVGVTGDGVNDSPALKKADLGIAMNISGSDVSKEAAAMVLLDDNFASTVSGIEEGRLIFLNLKKSVRYIMTHILPEVWAQLAFVVAPIPYPLTALQIVFVDLGFELFNGLSFAFDPAESKTGLMKLQPRKPVTDQSIERILRKQARQGPQEVDPETGHVKGKSAFSSMLGGVRRVFTAEYWRESFEETDEEVLVDAELLSYCMLEMGTIETIGAFITYFVALWHSYGITPTDAWNLQKGSSDHGYLTESGENFTTASGRVLSGPDQFDALRQAQSAFFLAMLFCQCWNLFLVKAKLSLPWGWFMISNKYSYPCILFATLIAMFIVYPPFMNIPFSTSWRLSPLLWLIPIGWGFVMWAYVALRIVVLRKIRPIKYSQDIAGLQMFPTRWCKFGCFFSPAL</sequence>
<proteinExistence type="predicted"/>
<protein>
    <recommendedName>
        <fullName evidence="11">Cation-transporting P-type ATPase N-terminal domain-containing protein</fullName>
    </recommendedName>
</protein>
<dbReference type="InterPro" id="IPR044492">
    <property type="entry name" value="P_typ_ATPase_HD_dom"/>
</dbReference>
<keyword evidence="6" id="KW-1278">Translocase</keyword>
<dbReference type="GO" id="GO:0005391">
    <property type="term" value="F:P-type sodium:potassium-exchanging transporter activity"/>
    <property type="evidence" value="ECO:0007669"/>
    <property type="project" value="TreeGrafter"/>
</dbReference>
<evidence type="ECO:0000259" key="11">
    <source>
        <dbReference type="SMART" id="SM00831"/>
    </source>
</evidence>
<dbReference type="AlphaFoldDB" id="A0A139AWN6"/>
<evidence type="ECO:0000256" key="10">
    <source>
        <dbReference type="SAM" id="Phobius"/>
    </source>
</evidence>
<comment type="subcellular location">
    <subcellularLocation>
        <location evidence="1">Cell membrane</location>
        <topology evidence="1">Multi-pass membrane protein</topology>
    </subcellularLocation>
</comment>
<evidence type="ECO:0000256" key="3">
    <source>
        <dbReference type="ARBA" id="ARBA00022692"/>
    </source>
</evidence>
<dbReference type="EMBL" id="KQ965733">
    <property type="protein sequence ID" value="KXS21130.1"/>
    <property type="molecule type" value="Genomic_DNA"/>
</dbReference>